<dbReference type="InterPro" id="IPR007395">
    <property type="entry name" value="Zn_peptidase_2"/>
</dbReference>
<dbReference type="STRING" id="28122.SAMN02745108_01231"/>
<keyword evidence="1" id="KW-1133">Transmembrane helix</keyword>
<reference evidence="4" key="2">
    <citation type="submission" date="2016-11" db="EMBL/GenBank/DDBJ databases">
        <authorList>
            <person name="Varghese N."/>
            <person name="Submissions S."/>
        </authorList>
    </citation>
    <scope>NUCLEOTIDE SEQUENCE [LARGE SCALE GENOMIC DNA]</scope>
    <source>
        <strain evidence="4">UWOS</strain>
    </source>
</reference>
<evidence type="ECO:0000313" key="5">
    <source>
        <dbReference type="Proteomes" id="UP000190449"/>
    </source>
</evidence>
<protein>
    <recommendedName>
        <fullName evidence="6">Zinc metallopeptidase</fullName>
    </recommendedName>
</protein>
<accession>A0A1M6Z5M5</accession>
<sequence length="238" mass="25226">MMFDPLYMGILLVTLVLSGIVSAVVNSRFKAGQKVQIQSGLSGAEVASAILADAGIFDVRIQETGGFLSDYYNPMDKTLNLSHDVYHGRSASSAGVAAHEVGHAIQHAQNYFPMWLRSFIVPAANIGSNFGPWLVILGIILASAGKAALGQNVAIVGVLLFGIATLFTLVTVPVEFDASSRAKKCLARLNILAPGREQRIVAGVLLAAGLTYVAAAISSIMQLLYWALRAGLLGRRDD</sequence>
<reference evidence="2" key="1">
    <citation type="submission" date="2016-11" db="EMBL/GenBank/DDBJ databases">
        <authorList>
            <person name="Jaros S."/>
            <person name="Januszkiewicz K."/>
            <person name="Wedrychowicz H."/>
        </authorList>
    </citation>
    <scope>NUCLEOTIDE SEQUENCE [LARGE SCALE GENOMIC DNA]</scope>
    <source>
        <strain evidence="2">UWOS</strain>
    </source>
</reference>
<dbReference type="Proteomes" id="UP000184275">
    <property type="component" value="Unassembled WGS sequence"/>
</dbReference>
<evidence type="ECO:0008006" key="6">
    <source>
        <dbReference type="Google" id="ProtNLM"/>
    </source>
</evidence>
<proteinExistence type="predicted"/>
<feature type="transmembrane region" description="Helical" evidence="1">
    <location>
        <begin position="119"/>
        <end position="141"/>
    </location>
</feature>
<gene>
    <name evidence="3" type="ORF">SAMN02745108_01231</name>
    <name evidence="2" type="ORF">SAMN05720469_15316</name>
</gene>
<reference evidence="3 5" key="3">
    <citation type="submission" date="2017-02" db="EMBL/GenBank/DDBJ databases">
        <authorList>
            <person name="Peterson S.W."/>
        </authorList>
    </citation>
    <scope>NUCLEOTIDE SEQUENCE [LARGE SCALE GENOMIC DNA]</scope>
    <source>
        <strain evidence="3 5">ATCC 43854</strain>
    </source>
</reference>
<feature type="transmembrane region" description="Helical" evidence="1">
    <location>
        <begin position="153"/>
        <end position="174"/>
    </location>
</feature>
<feature type="transmembrane region" description="Helical" evidence="1">
    <location>
        <begin position="6"/>
        <end position="25"/>
    </location>
</feature>
<accession>A0A1T4ME05</accession>
<dbReference type="RefSeq" id="WP_073306254.1">
    <property type="nucleotide sequence ID" value="NZ_FRAW01000053.1"/>
</dbReference>
<keyword evidence="1" id="KW-0812">Transmembrane</keyword>
<evidence type="ECO:0000313" key="2">
    <source>
        <dbReference type="EMBL" id="SHL25781.1"/>
    </source>
</evidence>
<evidence type="ECO:0000256" key="1">
    <source>
        <dbReference type="SAM" id="Phobius"/>
    </source>
</evidence>
<feature type="transmembrane region" description="Helical" evidence="1">
    <location>
        <begin position="200"/>
        <end position="228"/>
    </location>
</feature>
<keyword evidence="4" id="KW-1185">Reference proteome</keyword>
<dbReference type="AlphaFoldDB" id="A0A1M6Z5M5"/>
<dbReference type="EMBL" id="FRAW01000053">
    <property type="protein sequence ID" value="SHL25781.1"/>
    <property type="molecule type" value="Genomic_DNA"/>
</dbReference>
<evidence type="ECO:0000313" key="3">
    <source>
        <dbReference type="EMBL" id="SJZ65115.1"/>
    </source>
</evidence>
<dbReference type="PANTHER" id="PTHR36434:SF1">
    <property type="entry name" value="MEMBRANE PROTEASE YUGP-RELATED"/>
    <property type="match status" value="1"/>
</dbReference>
<name>A0A1M6Z5M5_9BACT</name>
<dbReference type="Pfam" id="PF04298">
    <property type="entry name" value="Zn_peptidase_2"/>
    <property type="match status" value="1"/>
</dbReference>
<organism evidence="2 4">
    <name type="scientific">Fibrobacter intestinalis</name>
    <dbReference type="NCBI Taxonomy" id="28122"/>
    <lineage>
        <taxon>Bacteria</taxon>
        <taxon>Pseudomonadati</taxon>
        <taxon>Fibrobacterota</taxon>
        <taxon>Fibrobacteria</taxon>
        <taxon>Fibrobacterales</taxon>
        <taxon>Fibrobacteraceae</taxon>
        <taxon>Fibrobacter</taxon>
    </lineage>
</organism>
<keyword evidence="1" id="KW-0472">Membrane</keyword>
<dbReference type="EMBL" id="FUWU01000017">
    <property type="protein sequence ID" value="SJZ65115.1"/>
    <property type="molecule type" value="Genomic_DNA"/>
</dbReference>
<dbReference type="Proteomes" id="UP000190449">
    <property type="component" value="Unassembled WGS sequence"/>
</dbReference>
<dbReference type="PANTHER" id="PTHR36434">
    <property type="entry name" value="MEMBRANE PROTEASE YUGP-RELATED"/>
    <property type="match status" value="1"/>
</dbReference>
<evidence type="ECO:0000313" key="4">
    <source>
        <dbReference type="Proteomes" id="UP000184275"/>
    </source>
</evidence>